<dbReference type="Proteomes" id="UP000004688">
    <property type="component" value="Chromosome"/>
</dbReference>
<evidence type="ECO:0008006" key="4">
    <source>
        <dbReference type="Google" id="ProtNLM"/>
    </source>
</evidence>
<protein>
    <recommendedName>
        <fullName evidence="4">DUF599 domain-containing protein</fullName>
    </recommendedName>
</protein>
<sequence>MDIMIEFGSLSGLDGAAVALLIAVWLALSWWIEHPSAKHPSVTMVMSEYRRQWMQVMIRRDPRIFDAQIMSSLRQGTSFFASTCLLAVGGVLALIGNVDPLRGMADSIDVAQSSTVIWQIKLGLVLVLLSNAFLKFVWANRVFGYCSVMMAAVPNDPDDPMAVPMAAKAGELNIRAAMNFNRGLRSMYFALGAVAWLAGPVPLMVAVAVTARVVWSREFASVPRAIIMNDTGDIGGDTKM</sequence>
<evidence type="ECO:0000313" key="3">
    <source>
        <dbReference type="Proteomes" id="UP000004688"/>
    </source>
</evidence>
<proteinExistence type="predicted"/>
<feature type="transmembrane region" description="Helical" evidence="1">
    <location>
        <begin position="116"/>
        <end position="134"/>
    </location>
</feature>
<dbReference type="STRING" id="391616.OA238_c35290"/>
<dbReference type="Pfam" id="PF04654">
    <property type="entry name" value="DUF599"/>
    <property type="match status" value="1"/>
</dbReference>
<dbReference type="HOGENOM" id="CLU_096744_0_0_5"/>
<feature type="transmembrane region" description="Helical" evidence="1">
    <location>
        <begin position="78"/>
        <end position="96"/>
    </location>
</feature>
<keyword evidence="1" id="KW-0812">Transmembrane</keyword>
<dbReference type="AlphaFoldDB" id="M9RP40"/>
<gene>
    <name evidence="2" type="ORF">OA238_c35290</name>
</gene>
<evidence type="ECO:0000313" key="2">
    <source>
        <dbReference type="EMBL" id="AGI73498.1"/>
    </source>
</evidence>
<dbReference type="InterPro" id="IPR006747">
    <property type="entry name" value="DUF599"/>
</dbReference>
<dbReference type="PANTHER" id="PTHR31168">
    <property type="entry name" value="OS02G0292800 PROTEIN"/>
    <property type="match status" value="1"/>
</dbReference>
<keyword evidence="1" id="KW-1133">Transmembrane helix</keyword>
<dbReference type="KEGG" id="oar:OA238_c35290"/>
<name>M9RP40_9RHOB</name>
<dbReference type="eggNOG" id="COG3821">
    <property type="taxonomic scope" value="Bacteria"/>
</dbReference>
<keyword evidence="1" id="KW-0472">Membrane</keyword>
<dbReference type="RefSeq" id="WP_015496503.1">
    <property type="nucleotide sequence ID" value="NC_020908.1"/>
</dbReference>
<organism evidence="2 3">
    <name type="scientific">Octadecabacter arcticus 238</name>
    <dbReference type="NCBI Taxonomy" id="391616"/>
    <lineage>
        <taxon>Bacteria</taxon>
        <taxon>Pseudomonadati</taxon>
        <taxon>Pseudomonadota</taxon>
        <taxon>Alphaproteobacteria</taxon>
        <taxon>Rhodobacterales</taxon>
        <taxon>Roseobacteraceae</taxon>
        <taxon>Octadecabacter</taxon>
    </lineage>
</organism>
<reference evidence="2 3" key="1">
    <citation type="journal article" date="2013" name="PLoS ONE">
        <title>Poles Apart: Arctic and Antarctic Octadecabacter strains Share High Genome Plasticity and a New Type of Xanthorhodopsin.</title>
        <authorList>
            <person name="Vollmers J."/>
            <person name="Voget S."/>
            <person name="Dietrich S."/>
            <person name="Gollnow K."/>
            <person name="Smits M."/>
            <person name="Meyer K."/>
            <person name="Brinkhoff T."/>
            <person name="Simon M."/>
            <person name="Daniel R."/>
        </authorList>
    </citation>
    <scope>NUCLEOTIDE SEQUENCE [LARGE SCALE GENOMIC DNA]</scope>
    <source>
        <strain evidence="2 3">238</strain>
    </source>
</reference>
<evidence type="ECO:0000256" key="1">
    <source>
        <dbReference type="SAM" id="Phobius"/>
    </source>
</evidence>
<dbReference type="PANTHER" id="PTHR31168:SF1">
    <property type="entry name" value="DUF599 FAMILY PROTEIN"/>
    <property type="match status" value="1"/>
</dbReference>
<feature type="transmembrane region" description="Helical" evidence="1">
    <location>
        <begin position="12"/>
        <end position="32"/>
    </location>
</feature>
<accession>M9RP40</accession>
<keyword evidence="3" id="KW-1185">Reference proteome</keyword>
<feature type="transmembrane region" description="Helical" evidence="1">
    <location>
        <begin position="188"/>
        <end position="215"/>
    </location>
</feature>
<dbReference type="EMBL" id="CP003742">
    <property type="protein sequence ID" value="AGI73498.1"/>
    <property type="molecule type" value="Genomic_DNA"/>
</dbReference>